<feature type="transmembrane region" description="Helical" evidence="1">
    <location>
        <begin position="39"/>
        <end position="56"/>
    </location>
</feature>
<accession>A0A853BCC6</accession>
<keyword evidence="1" id="KW-0472">Membrane</keyword>
<proteinExistence type="predicted"/>
<feature type="transmembrane region" description="Helical" evidence="1">
    <location>
        <begin position="93"/>
        <end position="116"/>
    </location>
</feature>
<protein>
    <recommendedName>
        <fullName evidence="4">Signal peptidase I</fullName>
    </recommendedName>
</protein>
<evidence type="ECO:0008006" key="4">
    <source>
        <dbReference type="Google" id="ProtNLM"/>
    </source>
</evidence>
<dbReference type="Pfam" id="PF18936">
    <property type="entry name" value="DUF5684"/>
    <property type="match status" value="1"/>
</dbReference>
<evidence type="ECO:0000313" key="3">
    <source>
        <dbReference type="Proteomes" id="UP000549616"/>
    </source>
</evidence>
<dbReference type="AlphaFoldDB" id="A0A853BCC6"/>
<keyword evidence="1" id="KW-1133">Transmembrane helix</keyword>
<dbReference type="EMBL" id="JACCFK010000002">
    <property type="protein sequence ID" value="NYI92036.1"/>
    <property type="molecule type" value="Genomic_DNA"/>
</dbReference>
<evidence type="ECO:0000313" key="2">
    <source>
        <dbReference type="EMBL" id="NYI92036.1"/>
    </source>
</evidence>
<organism evidence="2 3">
    <name type="scientific">Amycolatopsis endophytica</name>
    <dbReference type="NCBI Taxonomy" id="860233"/>
    <lineage>
        <taxon>Bacteria</taxon>
        <taxon>Bacillati</taxon>
        <taxon>Actinomycetota</taxon>
        <taxon>Actinomycetes</taxon>
        <taxon>Pseudonocardiales</taxon>
        <taxon>Pseudonocardiaceae</taxon>
        <taxon>Amycolatopsis</taxon>
    </lineage>
</organism>
<dbReference type="RefSeq" id="WP_179776330.1">
    <property type="nucleotide sequence ID" value="NZ_JACCFK010000002.1"/>
</dbReference>
<reference evidence="2 3" key="1">
    <citation type="submission" date="2020-07" db="EMBL/GenBank/DDBJ databases">
        <title>Sequencing the genomes of 1000 actinobacteria strains.</title>
        <authorList>
            <person name="Klenk H.-P."/>
        </authorList>
    </citation>
    <scope>NUCLEOTIDE SEQUENCE [LARGE SCALE GENOMIC DNA]</scope>
    <source>
        <strain evidence="2 3">DSM 104006</strain>
    </source>
</reference>
<keyword evidence="1" id="KW-0812">Transmembrane</keyword>
<gene>
    <name evidence="2" type="ORF">HNR02_005411</name>
</gene>
<feature type="transmembrane region" description="Helical" evidence="1">
    <location>
        <begin position="62"/>
        <end position="81"/>
    </location>
</feature>
<dbReference type="InterPro" id="IPR043739">
    <property type="entry name" value="DUF5684"/>
</dbReference>
<name>A0A853BCC6_9PSEU</name>
<keyword evidence="3" id="KW-1185">Reference proteome</keyword>
<evidence type="ECO:0000256" key="1">
    <source>
        <dbReference type="SAM" id="Phobius"/>
    </source>
</evidence>
<feature type="transmembrane region" description="Helical" evidence="1">
    <location>
        <begin position="6"/>
        <end position="27"/>
    </location>
</feature>
<comment type="caution">
    <text evidence="2">The sequence shown here is derived from an EMBL/GenBank/DDBJ whole genome shotgun (WGS) entry which is preliminary data.</text>
</comment>
<dbReference type="Proteomes" id="UP000549616">
    <property type="component" value="Unassembled WGS sequence"/>
</dbReference>
<sequence length="141" mass="14984">MSGQLSAGAGIGFSFVGLALAVLMIAAMWRVFGKAGQPGWAAIIPIYNTVVLLRIVGRPWWWILLMLIPLGNIVLVVIVYLDLAKSFSKGTGFGVLTIFFSYVCIPILGFGGARYVGPAGAGGGRPPYPGQPYPGQQYPPR</sequence>